<keyword evidence="7 9" id="KW-0472">Membrane</keyword>
<evidence type="ECO:0000256" key="5">
    <source>
        <dbReference type="ARBA" id="ARBA00022692"/>
    </source>
</evidence>
<evidence type="ECO:0000256" key="9">
    <source>
        <dbReference type="SAM" id="Phobius"/>
    </source>
</evidence>
<dbReference type="EMBL" id="CP146256">
    <property type="protein sequence ID" value="XAH73056.1"/>
    <property type="molecule type" value="Genomic_DNA"/>
</dbReference>
<evidence type="ECO:0000313" key="11">
    <source>
        <dbReference type="Proteomes" id="UP001451571"/>
    </source>
</evidence>
<protein>
    <submittedName>
        <fullName evidence="10">AI-2E family transporter</fullName>
    </submittedName>
</protein>
<evidence type="ECO:0000313" key="10">
    <source>
        <dbReference type="EMBL" id="XAH73056.1"/>
    </source>
</evidence>
<feature type="transmembrane region" description="Helical" evidence="9">
    <location>
        <begin position="247"/>
        <end position="266"/>
    </location>
</feature>
<comment type="subcellular location">
    <subcellularLocation>
        <location evidence="1">Cell membrane</location>
        <topology evidence="1">Multi-pass membrane protein</topology>
    </subcellularLocation>
</comment>
<keyword evidence="11" id="KW-1185">Reference proteome</keyword>
<feature type="transmembrane region" description="Helical" evidence="9">
    <location>
        <begin position="303"/>
        <end position="322"/>
    </location>
</feature>
<feature type="transmembrane region" description="Helical" evidence="9">
    <location>
        <begin position="334"/>
        <end position="367"/>
    </location>
</feature>
<dbReference type="RefSeq" id="WP_342756665.1">
    <property type="nucleotide sequence ID" value="NZ_CP146256.1"/>
</dbReference>
<sequence>MDLNRKNVKSLRGLIIFAAFICLAVWRIEVVLQGIFFVIGIIKPFLYGGAIAFVLNIPMRAIEKKLFSKSWNARIEKMKRPVSIVLSFTLVILSLVLVGLIVVPQVTKTLIDLGNKIPQFLVEVQAQLENLFAAQPQLLSMLTQLEPEQLNWDSIMSGIIDFLKNGFGSMLASTVTVASNIIGGVVNLFVSLIFSFYILAQKEKLGDQIQRILQAYFNEKIYKKTMKIFSLAGRTFSSFITGQCTEAIILGSMFVVCMVLFGFPYAVLVGVLIAFTALIPIVGAFIGCFVGAFLIMVDDPIKAVWFLVLFIVLQQVEGNLIYPHVVGNSVGLPSIWVLMAVTLGGSLMGVAGMLIFIPIVSTVYSLLREDVNKRNDQKSMQKSEIVKKPEVKKTESKKNSNL</sequence>
<feature type="transmembrane region" description="Helical" evidence="9">
    <location>
        <begin position="177"/>
        <end position="200"/>
    </location>
</feature>
<feature type="transmembrane region" description="Helical" evidence="9">
    <location>
        <begin position="272"/>
        <end position="296"/>
    </location>
</feature>
<feature type="transmembrane region" description="Helical" evidence="9">
    <location>
        <begin position="12"/>
        <end position="39"/>
    </location>
</feature>
<dbReference type="PANTHER" id="PTHR21716">
    <property type="entry name" value="TRANSMEMBRANE PROTEIN"/>
    <property type="match status" value="1"/>
</dbReference>
<keyword evidence="3" id="KW-0813">Transport</keyword>
<evidence type="ECO:0000256" key="8">
    <source>
        <dbReference type="SAM" id="MobiDB-lite"/>
    </source>
</evidence>
<evidence type="ECO:0000256" key="2">
    <source>
        <dbReference type="ARBA" id="ARBA00009773"/>
    </source>
</evidence>
<dbReference type="PANTHER" id="PTHR21716:SF53">
    <property type="entry name" value="PERMEASE PERM-RELATED"/>
    <property type="match status" value="1"/>
</dbReference>
<accession>A0ABZ3ES81</accession>
<organism evidence="10 11">
    <name type="scientific">Kineothrix sedimenti</name>
    <dbReference type="NCBI Taxonomy" id="3123317"/>
    <lineage>
        <taxon>Bacteria</taxon>
        <taxon>Bacillati</taxon>
        <taxon>Bacillota</taxon>
        <taxon>Clostridia</taxon>
        <taxon>Lachnospirales</taxon>
        <taxon>Lachnospiraceae</taxon>
        <taxon>Kineothrix</taxon>
    </lineage>
</organism>
<evidence type="ECO:0000256" key="3">
    <source>
        <dbReference type="ARBA" id="ARBA00022448"/>
    </source>
</evidence>
<evidence type="ECO:0000256" key="4">
    <source>
        <dbReference type="ARBA" id="ARBA00022475"/>
    </source>
</evidence>
<comment type="similarity">
    <text evidence="2">Belongs to the autoinducer-2 exporter (AI-2E) (TC 2.A.86) family.</text>
</comment>
<keyword evidence="4" id="KW-1003">Cell membrane</keyword>
<gene>
    <name evidence="10" type="ORF">V6984_16315</name>
</gene>
<keyword evidence="5 9" id="KW-0812">Transmembrane</keyword>
<feature type="transmembrane region" description="Helical" evidence="9">
    <location>
        <begin position="45"/>
        <end position="62"/>
    </location>
</feature>
<dbReference type="InterPro" id="IPR002549">
    <property type="entry name" value="AI-2E-like"/>
</dbReference>
<evidence type="ECO:0000256" key="6">
    <source>
        <dbReference type="ARBA" id="ARBA00022989"/>
    </source>
</evidence>
<proteinExistence type="inferred from homology"/>
<feature type="region of interest" description="Disordered" evidence="8">
    <location>
        <begin position="376"/>
        <end position="402"/>
    </location>
</feature>
<dbReference type="Pfam" id="PF01594">
    <property type="entry name" value="AI-2E_transport"/>
    <property type="match status" value="1"/>
</dbReference>
<name>A0ABZ3ES81_9FIRM</name>
<feature type="transmembrane region" description="Helical" evidence="9">
    <location>
        <begin position="82"/>
        <end position="103"/>
    </location>
</feature>
<dbReference type="Proteomes" id="UP001451571">
    <property type="component" value="Chromosome"/>
</dbReference>
<reference evidence="10 11" key="1">
    <citation type="submission" date="2024-02" db="EMBL/GenBank/DDBJ databases">
        <title>Bacterial strain from lacustrine sediment.</title>
        <authorList>
            <person name="Petit C."/>
            <person name="Fadhlaoui K."/>
        </authorList>
    </citation>
    <scope>NUCLEOTIDE SEQUENCE [LARGE SCALE GENOMIC DNA]</scope>
    <source>
        <strain evidence="10 11">IPX-CK</strain>
    </source>
</reference>
<evidence type="ECO:0000256" key="7">
    <source>
        <dbReference type="ARBA" id="ARBA00023136"/>
    </source>
</evidence>
<evidence type="ECO:0000256" key="1">
    <source>
        <dbReference type="ARBA" id="ARBA00004651"/>
    </source>
</evidence>
<keyword evidence="6 9" id="KW-1133">Transmembrane helix</keyword>